<feature type="region of interest" description="Disordered" evidence="3">
    <location>
        <begin position="29"/>
        <end position="84"/>
    </location>
</feature>
<feature type="compositionally biased region" description="Polar residues" evidence="3">
    <location>
        <begin position="58"/>
        <end position="82"/>
    </location>
</feature>
<dbReference type="SUPFAM" id="SSF53933">
    <property type="entry name" value="Microbial ribonucleases"/>
    <property type="match status" value="1"/>
</dbReference>
<evidence type="ECO:0000313" key="5">
    <source>
        <dbReference type="Proteomes" id="UP001442841"/>
    </source>
</evidence>
<feature type="compositionally biased region" description="Low complexity" evidence="3">
    <location>
        <begin position="31"/>
        <end position="48"/>
    </location>
</feature>
<sequence length="176" mass="18701">MKRSHWAALAVVLLVALGAWLVFGGGGGSPSGTPAPATPGSASSAAGGERTTAAPGERTTTSARSTRGPTRAATQGGATDPQSGLPWIAAAELPREARDTLELIDAGGPFPYAKDGSTFGNFEGLLPQQRRGYYREYTVDTPGSRNRGARRIVTGDNDRIFYWTDDHYESFSRIRR</sequence>
<dbReference type="Pfam" id="PF00545">
    <property type="entry name" value="Ribonuclease"/>
    <property type="match status" value="1"/>
</dbReference>
<evidence type="ECO:0000256" key="2">
    <source>
        <dbReference type="ARBA" id="ARBA00022801"/>
    </source>
</evidence>
<protein>
    <submittedName>
        <fullName evidence="4">Ribonuclease domain-containing protein</fullName>
    </submittedName>
</protein>
<keyword evidence="1" id="KW-0540">Nuclease</keyword>
<dbReference type="InterPro" id="IPR000026">
    <property type="entry name" value="N1-like"/>
</dbReference>
<proteinExistence type="predicted"/>
<evidence type="ECO:0000256" key="1">
    <source>
        <dbReference type="ARBA" id="ARBA00022722"/>
    </source>
</evidence>
<dbReference type="RefSeq" id="WP_425309795.1">
    <property type="nucleotide sequence ID" value="NZ_CP154795.1"/>
</dbReference>
<evidence type="ECO:0000313" key="4">
    <source>
        <dbReference type="EMBL" id="XAN08339.1"/>
    </source>
</evidence>
<accession>A0ABZ3FQK0</accession>
<dbReference type="Proteomes" id="UP001442841">
    <property type="component" value="Chromosome"/>
</dbReference>
<keyword evidence="2" id="KW-0378">Hydrolase</keyword>
<organism evidence="4 5">
    <name type="scientific">Ammonicoccus fulvus</name>
    <dbReference type="NCBI Taxonomy" id="3138240"/>
    <lineage>
        <taxon>Bacteria</taxon>
        <taxon>Bacillati</taxon>
        <taxon>Actinomycetota</taxon>
        <taxon>Actinomycetes</taxon>
        <taxon>Propionibacteriales</taxon>
        <taxon>Propionibacteriaceae</taxon>
        <taxon>Ammonicoccus</taxon>
    </lineage>
</organism>
<reference evidence="4 5" key="1">
    <citation type="submission" date="2024-04" db="EMBL/GenBank/DDBJ databases">
        <title>Isolation of an actinomycete strain from pig manure.</title>
        <authorList>
            <person name="Gong T."/>
            <person name="Yu Z."/>
            <person name="An M."/>
            <person name="Wei C."/>
            <person name="Yang W."/>
            <person name="Liu L."/>
        </authorList>
    </citation>
    <scope>NUCLEOTIDE SEQUENCE [LARGE SCALE GENOMIC DNA]</scope>
    <source>
        <strain evidence="4 5">ZF39</strain>
    </source>
</reference>
<dbReference type="InterPro" id="IPR016191">
    <property type="entry name" value="Ribonuclease/ribotoxin"/>
</dbReference>
<keyword evidence="5" id="KW-1185">Reference proteome</keyword>
<dbReference type="EMBL" id="CP154795">
    <property type="protein sequence ID" value="XAN08339.1"/>
    <property type="molecule type" value="Genomic_DNA"/>
</dbReference>
<gene>
    <name evidence="4" type="ORF">AADG42_13860</name>
</gene>
<evidence type="ECO:0000256" key="3">
    <source>
        <dbReference type="SAM" id="MobiDB-lite"/>
    </source>
</evidence>
<dbReference type="Gene3D" id="3.10.450.30">
    <property type="entry name" value="Microbial ribonucleases"/>
    <property type="match status" value="1"/>
</dbReference>
<name>A0ABZ3FQK0_9ACTN</name>